<dbReference type="NCBIfam" id="TIGR00138">
    <property type="entry name" value="rsmG_gidB"/>
    <property type="match status" value="1"/>
</dbReference>
<dbReference type="InterPro" id="IPR003682">
    <property type="entry name" value="rRNA_ssu_MeTfrase_G"/>
</dbReference>
<dbReference type="Pfam" id="PF02527">
    <property type="entry name" value="GidB"/>
    <property type="match status" value="1"/>
</dbReference>
<sequence>MSEDQNDNVAGDSERIAREVFGARFELAEAYHDLLAGQGTEWGLIGPREVPRLWERHLLNSVAFADLVPEGADVVDVGSGAGLPGVPLAIQRPDLGVTLLEPLLRRYNFLTQAVDNLGISERVAVERGRAEDYDGKFDIVTCRAVAPLEKLLPWVLGLLGRRGEVLALKGSSAADEVAAVQGFLKKNKLAAEIVGVRAHPESEVTSVVRVRRA</sequence>
<name>A0ABZ3FW01_9ACTN</name>
<feature type="binding site" evidence="6">
    <location>
        <position position="83"/>
    </location>
    <ligand>
        <name>S-adenosyl-L-methionine</name>
        <dbReference type="ChEBI" id="CHEBI:59789"/>
    </ligand>
</feature>
<keyword evidence="5 6" id="KW-0949">S-adenosyl-L-methionine</keyword>
<comment type="subcellular location">
    <subcellularLocation>
        <location evidence="6">Cytoplasm</location>
    </subcellularLocation>
</comment>
<evidence type="ECO:0000256" key="2">
    <source>
        <dbReference type="ARBA" id="ARBA00022552"/>
    </source>
</evidence>
<dbReference type="InterPro" id="IPR029063">
    <property type="entry name" value="SAM-dependent_MTases_sf"/>
</dbReference>
<evidence type="ECO:0000313" key="7">
    <source>
        <dbReference type="EMBL" id="XAN09350.1"/>
    </source>
</evidence>
<feature type="binding site" evidence="6">
    <location>
        <begin position="130"/>
        <end position="131"/>
    </location>
    <ligand>
        <name>S-adenosyl-L-methionine</name>
        <dbReference type="ChEBI" id="CHEBI:59789"/>
    </ligand>
</feature>
<evidence type="ECO:0000256" key="3">
    <source>
        <dbReference type="ARBA" id="ARBA00022603"/>
    </source>
</evidence>
<dbReference type="GO" id="GO:0032259">
    <property type="term" value="P:methylation"/>
    <property type="evidence" value="ECO:0007669"/>
    <property type="project" value="UniProtKB-KW"/>
</dbReference>
<dbReference type="Proteomes" id="UP001442841">
    <property type="component" value="Chromosome"/>
</dbReference>
<gene>
    <name evidence="6 7" type="primary">rsmG</name>
    <name evidence="7" type="ORF">AADG42_19165</name>
</gene>
<evidence type="ECO:0000256" key="1">
    <source>
        <dbReference type="ARBA" id="ARBA00022490"/>
    </source>
</evidence>
<evidence type="ECO:0000256" key="5">
    <source>
        <dbReference type="ARBA" id="ARBA00022691"/>
    </source>
</evidence>
<comment type="function">
    <text evidence="6">Specifically methylates the N7 position of a guanine in 16S rRNA.</text>
</comment>
<comment type="caution">
    <text evidence="6">Lacks conserved residue(s) required for the propagation of feature annotation.</text>
</comment>
<reference evidence="7 8" key="1">
    <citation type="submission" date="2024-04" db="EMBL/GenBank/DDBJ databases">
        <title>Isolation of an actinomycete strain from pig manure.</title>
        <authorList>
            <person name="Gong T."/>
            <person name="Yu Z."/>
            <person name="An M."/>
            <person name="Wei C."/>
            <person name="Yang W."/>
            <person name="Liu L."/>
        </authorList>
    </citation>
    <scope>NUCLEOTIDE SEQUENCE [LARGE SCALE GENOMIC DNA]</scope>
    <source>
        <strain evidence="7 8">ZF39</strain>
    </source>
</reference>
<proteinExistence type="inferred from homology"/>
<keyword evidence="4 6" id="KW-0808">Transferase</keyword>
<keyword evidence="1 6" id="KW-0963">Cytoplasm</keyword>
<organism evidence="7 8">
    <name type="scientific">Ammonicoccus fulvus</name>
    <dbReference type="NCBI Taxonomy" id="3138240"/>
    <lineage>
        <taxon>Bacteria</taxon>
        <taxon>Bacillati</taxon>
        <taxon>Actinomycetota</taxon>
        <taxon>Actinomycetes</taxon>
        <taxon>Propionibacteriales</taxon>
        <taxon>Propionibacteriaceae</taxon>
        <taxon>Ammonicoccus</taxon>
    </lineage>
</organism>
<feature type="binding site" evidence="6">
    <location>
        <position position="143"/>
    </location>
    <ligand>
        <name>S-adenosyl-L-methionine</name>
        <dbReference type="ChEBI" id="CHEBI:59789"/>
    </ligand>
</feature>
<keyword evidence="8" id="KW-1185">Reference proteome</keyword>
<dbReference type="PANTHER" id="PTHR31760">
    <property type="entry name" value="S-ADENOSYL-L-METHIONINE-DEPENDENT METHYLTRANSFERASES SUPERFAMILY PROTEIN"/>
    <property type="match status" value="1"/>
</dbReference>
<dbReference type="EC" id="2.1.1.-" evidence="6"/>
<accession>A0ABZ3FW01</accession>
<evidence type="ECO:0000313" key="8">
    <source>
        <dbReference type="Proteomes" id="UP001442841"/>
    </source>
</evidence>
<keyword evidence="3 6" id="KW-0489">Methyltransferase</keyword>
<protein>
    <recommendedName>
        <fullName evidence="6">Ribosomal RNA small subunit methyltransferase G</fullName>
        <ecNumber evidence="6">2.1.1.-</ecNumber>
    </recommendedName>
    <alternativeName>
        <fullName evidence="6">16S rRNA 7-methylguanosine methyltransferase</fullName>
        <shortName evidence="6">16S rRNA m7G methyltransferase</shortName>
    </alternativeName>
</protein>
<keyword evidence="2 6" id="KW-0698">rRNA processing</keyword>
<evidence type="ECO:0000256" key="4">
    <source>
        <dbReference type="ARBA" id="ARBA00022679"/>
    </source>
</evidence>
<feature type="binding site" evidence="6">
    <location>
        <position position="78"/>
    </location>
    <ligand>
        <name>S-adenosyl-L-methionine</name>
        <dbReference type="ChEBI" id="CHEBI:59789"/>
    </ligand>
</feature>
<dbReference type="EMBL" id="CP154795">
    <property type="protein sequence ID" value="XAN09350.1"/>
    <property type="molecule type" value="Genomic_DNA"/>
</dbReference>
<dbReference type="Gene3D" id="3.40.50.150">
    <property type="entry name" value="Vaccinia Virus protein VP39"/>
    <property type="match status" value="1"/>
</dbReference>
<comment type="similarity">
    <text evidence="6">Belongs to the methyltransferase superfamily. RNA methyltransferase RsmG family.</text>
</comment>
<dbReference type="PANTHER" id="PTHR31760:SF0">
    <property type="entry name" value="S-ADENOSYL-L-METHIONINE-DEPENDENT METHYLTRANSFERASES SUPERFAMILY PROTEIN"/>
    <property type="match status" value="1"/>
</dbReference>
<evidence type="ECO:0000256" key="6">
    <source>
        <dbReference type="HAMAP-Rule" id="MF_00074"/>
    </source>
</evidence>
<dbReference type="RefSeq" id="WP_425310801.1">
    <property type="nucleotide sequence ID" value="NZ_CP154795.1"/>
</dbReference>
<dbReference type="SUPFAM" id="SSF53335">
    <property type="entry name" value="S-adenosyl-L-methionine-dependent methyltransferases"/>
    <property type="match status" value="1"/>
</dbReference>
<dbReference type="GO" id="GO:0008168">
    <property type="term" value="F:methyltransferase activity"/>
    <property type="evidence" value="ECO:0007669"/>
    <property type="project" value="UniProtKB-KW"/>
</dbReference>
<dbReference type="HAMAP" id="MF_00074">
    <property type="entry name" value="16SrRNA_methyltr_G"/>
    <property type="match status" value="1"/>
</dbReference>